<feature type="domain" description="Methyltransferase type 11" evidence="1">
    <location>
        <begin position="52"/>
        <end position="143"/>
    </location>
</feature>
<dbReference type="EMBL" id="BAAAPY010000009">
    <property type="protein sequence ID" value="GAA2082163.1"/>
    <property type="molecule type" value="Genomic_DNA"/>
</dbReference>
<evidence type="ECO:0000313" key="3">
    <source>
        <dbReference type="Proteomes" id="UP001501480"/>
    </source>
</evidence>
<gene>
    <name evidence="2" type="ORF">GCM10009821_23650</name>
</gene>
<protein>
    <submittedName>
        <fullName evidence="2">Class I SAM-dependent methyltransferase</fullName>
    </submittedName>
</protein>
<dbReference type="RefSeq" id="WP_344328808.1">
    <property type="nucleotide sequence ID" value="NZ_BAAAPY010000009.1"/>
</dbReference>
<evidence type="ECO:0000313" key="2">
    <source>
        <dbReference type="EMBL" id="GAA2082163.1"/>
    </source>
</evidence>
<dbReference type="PANTHER" id="PTHR43591">
    <property type="entry name" value="METHYLTRANSFERASE"/>
    <property type="match status" value="1"/>
</dbReference>
<name>A0ABN2W2N5_9ACTN</name>
<dbReference type="GO" id="GO:0008168">
    <property type="term" value="F:methyltransferase activity"/>
    <property type="evidence" value="ECO:0007669"/>
    <property type="project" value="UniProtKB-KW"/>
</dbReference>
<reference evidence="2 3" key="1">
    <citation type="journal article" date="2019" name="Int. J. Syst. Evol. Microbiol.">
        <title>The Global Catalogue of Microorganisms (GCM) 10K type strain sequencing project: providing services to taxonomists for standard genome sequencing and annotation.</title>
        <authorList>
            <consortium name="The Broad Institute Genomics Platform"/>
            <consortium name="The Broad Institute Genome Sequencing Center for Infectious Disease"/>
            <person name="Wu L."/>
            <person name="Ma J."/>
        </authorList>
    </citation>
    <scope>NUCLEOTIDE SEQUENCE [LARGE SCALE GENOMIC DNA]</scope>
    <source>
        <strain evidence="2 3">JCM 15749</strain>
    </source>
</reference>
<organism evidence="2 3">
    <name type="scientific">Aeromicrobium halocynthiae</name>
    <dbReference type="NCBI Taxonomy" id="560557"/>
    <lineage>
        <taxon>Bacteria</taxon>
        <taxon>Bacillati</taxon>
        <taxon>Actinomycetota</taxon>
        <taxon>Actinomycetes</taxon>
        <taxon>Propionibacteriales</taxon>
        <taxon>Nocardioidaceae</taxon>
        <taxon>Aeromicrobium</taxon>
    </lineage>
</organism>
<dbReference type="Gene3D" id="3.40.50.150">
    <property type="entry name" value="Vaccinia Virus protein VP39"/>
    <property type="match status" value="1"/>
</dbReference>
<dbReference type="Pfam" id="PF08241">
    <property type="entry name" value="Methyltransf_11"/>
    <property type="match status" value="1"/>
</dbReference>
<dbReference type="Proteomes" id="UP001501480">
    <property type="component" value="Unassembled WGS sequence"/>
</dbReference>
<dbReference type="CDD" id="cd02440">
    <property type="entry name" value="AdoMet_MTases"/>
    <property type="match status" value="1"/>
</dbReference>
<dbReference type="InterPro" id="IPR013216">
    <property type="entry name" value="Methyltransf_11"/>
</dbReference>
<comment type="caution">
    <text evidence="2">The sequence shown here is derived from an EMBL/GenBank/DDBJ whole genome shotgun (WGS) entry which is preliminary data.</text>
</comment>
<evidence type="ECO:0000259" key="1">
    <source>
        <dbReference type="Pfam" id="PF08241"/>
    </source>
</evidence>
<proteinExistence type="predicted"/>
<sequence>MDEQNGAEHARPTMVITGERTVPGIWHENYWFRRHEVVYEWVASRVTGLEVLEAGCGEGYGADLLARHAAGVVALDYDAYATGHARSAYPDVPVVRGNLVALPLADRSVDAVVSLQTVEHLWDQPTFVAECVRVLRPGGLLVISTPNTLTFPPGNIYHPRELEPHELEALVDPVADVAAHLGLRHGPRLRAWEDQHGSIVDAQVAGTPDTWSPATCAMVRDVTTADFELLEDGLEESLDLVLAARRSPETSVSDR</sequence>
<keyword evidence="2" id="KW-0808">Transferase</keyword>
<dbReference type="GO" id="GO:0032259">
    <property type="term" value="P:methylation"/>
    <property type="evidence" value="ECO:0007669"/>
    <property type="project" value="UniProtKB-KW"/>
</dbReference>
<keyword evidence="2" id="KW-0489">Methyltransferase</keyword>
<dbReference type="SUPFAM" id="SSF53335">
    <property type="entry name" value="S-adenosyl-L-methionine-dependent methyltransferases"/>
    <property type="match status" value="1"/>
</dbReference>
<keyword evidence="3" id="KW-1185">Reference proteome</keyword>
<dbReference type="InterPro" id="IPR029063">
    <property type="entry name" value="SAM-dependent_MTases_sf"/>
</dbReference>
<accession>A0ABN2W2N5</accession>